<sequence length="309" mass="35398">MFKKYTSYMFASTPIDNDHRPQDSHHSLRQTLSLKGSSNPPPTHPSLSQNSRPEILPPPDSSNFSSALISDGDPDEDFLYRYRTSFRANLDEYIRERRRGEWERFAKVAVVYDSTIGWVQELARKHGMVGASFFTEAAVVNALFHHVNEGNLGFPYGSERVSLPCLPEFEPRDLPVSLHDPSASQVIVRFMADQFVNLDDADWVFFNTFNDLESEVLNWFGERTRYPIKAIGPTFLLPYNTPPLEPKPEAYKEWLDSNPTRSVVFASCGSLIPMRSSQMEELAYGLLTSNHKFLWVVRDSELHKLPENF</sequence>
<dbReference type="EMBL" id="AUSU01000494">
    <property type="protein sequence ID" value="EPS73266.1"/>
    <property type="molecule type" value="Genomic_DNA"/>
</dbReference>
<dbReference type="PANTHER" id="PTHR11926">
    <property type="entry name" value="GLUCOSYL/GLUCURONOSYL TRANSFERASES"/>
    <property type="match status" value="1"/>
</dbReference>
<accession>S8D733</accession>
<organism evidence="3 4">
    <name type="scientific">Genlisea aurea</name>
    <dbReference type="NCBI Taxonomy" id="192259"/>
    <lineage>
        <taxon>Eukaryota</taxon>
        <taxon>Viridiplantae</taxon>
        <taxon>Streptophyta</taxon>
        <taxon>Embryophyta</taxon>
        <taxon>Tracheophyta</taxon>
        <taxon>Spermatophyta</taxon>
        <taxon>Magnoliopsida</taxon>
        <taxon>eudicotyledons</taxon>
        <taxon>Gunneridae</taxon>
        <taxon>Pentapetalae</taxon>
        <taxon>asterids</taxon>
        <taxon>lamiids</taxon>
        <taxon>Lamiales</taxon>
        <taxon>Lentibulariaceae</taxon>
        <taxon>Genlisea</taxon>
    </lineage>
</organism>
<dbReference type="GO" id="GO:0080043">
    <property type="term" value="F:quercetin 3-O-glucosyltransferase activity"/>
    <property type="evidence" value="ECO:0007669"/>
    <property type="project" value="TreeGrafter"/>
</dbReference>
<dbReference type="OrthoDB" id="5835829at2759"/>
<dbReference type="SUPFAM" id="SSF53756">
    <property type="entry name" value="UDP-Glycosyltransferase/glycogen phosphorylase"/>
    <property type="match status" value="1"/>
</dbReference>
<evidence type="ECO:0000256" key="2">
    <source>
        <dbReference type="SAM" id="MobiDB-lite"/>
    </source>
</evidence>
<evidence type="ECO:0000313" key="3">
    <source>
        <dbReference type="EMBL" id="EPS73266.1"/>
    </source>
</evidence>
<dbReference type="PANTHER" id="PTHR11926:SF1560">
    <property type="entry name" value="UDP-GLYCOSYLTRANSFERASE 74E1-RELATED"/>
    <property type="match status" value="1"/>
</dbReference>
<dbReference type="GO" id="GO:0080044">
    <property type="term" value="F:quercetin 7-O-glucosyltransferase activity"/>
    <property type="evidence" value="ECO:0007669"/>
    <property type="project" value="TreeGrafter"/>
</dbReference>
<comment type="similarity">
    <text evidence="1">Belongs to the UDP-glycosyltransferase family.</text>
</comment>
<feature type="non-terminal residue" evidence="3">
    <location>
        <position position="309"/>
    </location>
</feature>
<feature type="region of interest" description="Disordered" evidence="2">
    <location>
        <begin position="13"/>
        <end position="70"/>
    </location>
</feature>
<proteinExistence type="inferred from homology"/>
<dbReference type="AlphaFoldDB" id="S8D733"/>
<keyword evidence="4" id="KW-1185">Reference proteome</keyword>
<dbReference type="Proteomes" id="UP000015453">
    <property type="component" value="Unassembled WGS sequence"/>
</dbReference>
<name>S8D733_9LAMI</name>
<comment type="caution">
    <text evidence="3">The sequence shown here is derived from an EMBL/GenBank/DDBJ whole genome shotgun (WGS) entry which is preliminary data.</text>
</comment>
<feature type="compositionally biased region" description="Basic and acidic residues" evidence="2">
    <location>
        <begin position="16"/>
        <end position="26"/>
    </location>
</feature>
<reference evidence="3 4" key="1">
    <citation type="journal article" date="2013" name="BMC Genomics">
        <title>The miniature genome of a carnivorous plant Genlisea aurea contains a low number of genes and short non-coding sequences.</title>
        <authorList>
            <person name="Leushkin E.V."/>
            <person name="Sutormin R.A."/>
            <person name="Nabieva E.R."/>
            <person name="Penin A.A."/>
            <person name="Kondrashov A.S."/>
            <person name="Logacheva M.D."/>
        </authorList>
    </citation>
    <scope>NUCLEOTIDE SEQUENCE [LARGE SCALE GENOMIC DNA]</scope>
</reference>
<evidence type="ECO:0000313" key="4">
    <source>
        <dbReference type="Proteomes" id="UP000015453"/>
    </source>
</evidence>
<feature type="compositionally biased region" description="Polar residues" evidence="2">
    <location>
        <begin position="29"/>
        <end position="38"/>
    </location>
</feature>
<gene>
    <name evidence="3" type="ORF">M569_01490</name>
</gene>
<evidence type="ECO:0000256" key="1">
    <source>
        <dbReference type="ARBA" id="ARBA00009995"/>
    </source>
</evidence>
<dbReference type="Gene3D" id="3.40.50.2000">
    <property type="entry name" value="Glycogen Phosphorylase B"/>
    <property type="match status" value="2"/>
</dbReference>
<protein>
    <submittedName>
        <fullName evidence="3">Uncharacterized protein</fullName>
    </submittedName>
</protein>